<accession>A0AAD6LTW8</accession>
<reference evidence="1" key="1">
    <citation type="journal article" date="2023" name="Mol. Ecol. Resour.">
        <title>Chromosome-level genome assembly of a triploid poplar Populus alba 'Berolinensis'.</title>
        <authorList>
            <person name="Chen S."/>
            <person name="Yu Y."/>
            <person name="Wang X."/>
            <person name="Wang S."/>
            <person name="Zhang T."/>
            <person name="Zhou Y."/>
            <person name="He R."/>
            <person name="Meng N."/>
            <person name="Wang Y."/>
            <person name="Liu W."/>
            <person name="Liu Z."/>
            <person name="Liu J."/>
            <person name="Guo Q."/>
            <person name="Huang H."/>
            <person name="Sederoff R.R."/>
            <person name="Wang G."/>
            <person name="Qu G."/>
            <person name="Chen S."/>
        </authorList>
    </citation>
    <scope>NUCLEOTIDE SEQUENCE</scope>
    <source>
        <strain evidence="1">SC-2020</strain>
    </source>
</reference>
<gene>
    <name evidence="1" type="ORF">NC653_033405</name>
</gene>
<evidence type="ECO:0000313" key="1">
    <source>
        <dbReference type="EMBL" id="KAJ6973060.1"/>
    </source>
</evidence>
<keyword evidence="2" id="KW-1185">Reference proteome</keyword>
<sequence length="65" mass="7327">MHNQTIHDTGVISQFEMINLAEIDHQEADTLVVPLDQPPDAIALLTSLTMASCMIHDPRFLQREN</sequence>
<evidence type="ECO:0000313" key="2">
    <source>
        <dbReference type="Proteomes" id="UP001164929"/>
    </source>
</evidence>
<organism evidence="1 2">
    <name type="scientific">Populus alba x Populus x berolinensis</name>
    <dbReference type="NCBI Taxonomy" id="444605"/>
    <lineage>
        <taxon>Eukaryota</taxon>
        <taxon>Viridiplantae</taxon>
        <taxon>Streptophyta</taxon>
        <taxon>Embryophyta</taxon>
        <taxon>Tracheophyta</taxon>
        <taxon>Spermatophyta</taxon>
        <taxon>Magnoliopsida</taxon>
        <taxon>eudicotyledons</taxon>
        <taxon>Gunneridae</taxon>
        <taxon>Pentapetalae</taxon>
        <taxon>rosids</taxon>
        <taxon>fabids</taxon>
        <taxon>Malpighiales</taxon>
        <taxon>Salicaceae</taxon>
        <taxon>Saliceae</taxon>
        <taxon>Populus</taxon>
    </lineage>
</organism>
<protein>
    <submittedName>
        <fullName evidence="1">Uncharacterized protein</fullName>
    </submittedName>
</protein>
<proteinExistence type="predicted"/>
<dbReference type="EMBL" id="JAQIZT010000014">
    <property type="protein sequence ID" value="KAJ6973060.1"/>
    <property type="molecule type" value="Genomic_DNA"/>
</dbReference>
<comment type="caution">
    <text evidence="1">The sequence shown here is derived from an EMBL/GenBank/DDBJ whole genome shotgun (WGS) entry which is preliminary data.</text>
</comment>
<dbReference type="AlphaFoldDB" id="A0AAD6LTW8"/>
<dbReference type="Proteomes" id="UP001164929">
    <property type="component" value="Chromosome 14"/>
</dbReference>
<name>A0AAD6LTW8_9ROSI</name>